<proteinExistence type="predicted"/>
<dbReference type="Gene3D" id="3.30.70.330">
    <property type="match status" value="1"/>
</dbReference>
<dbReference type="GO" id="GO:0003723">
    <property type="term" value="F:RNA binding"/>
    <property type="evidence" value="ECO:0007669"/>
    <property type="project" value="UniProtKB-UniRule"/>
</dbReference>
<name>A0A9Q0NF61_9DIPT</name>
<dbReference type="InterPro" id="IPR035437">
    <property type="entry name" value="SNase_OB-fold_sf"/>
</dbReference>
<dbReference type="EMBL" id="WJQU01000001">
    <property type="protein sequence ID" value="KAJ6649113.1"/>
    <property type="molecule type" value="Genomic_DNA"/>
</dbReference>
<comment type="caution">
    <text evidence="4">The sequence shown here is derived from an EMBL/GenBank/DDBJ whole genome shotgun (WGS) entry which is preliminary data.</text>
</comment>
<dbReference type="Pfam" id="PF00567">
    <property type="entry name" value="TUDOR"/>
    <property type="match status" value="2"/>
</dbReference>
<dbReference type="InterPro" id="IPR002999">
    <property type="entry name" value="Tudor"/>
</dbReference>
<feature type="domain" description="RRM" evidence="3">
    <location>
        <begin position="57"/>
        <end position="129"/>
    </location>
</feature>
<dbReference type="SUPFAM" id="SSF63748">
    <property type="entry name" value="Tudor/PWWP/MBT"/>
    <property type="match status" value="2"/>
</dbReference>
<accession>A0A9Q0NF61</accession>
<dbReference type="InterPro" id="IPR000504">
    <property type="entry name" value="RRM_dom"/>
</dbReference>
<protein>
    <submittedName>
        <fullName evidence="4">Protein vreteno</fullName>
    </submittedName>
</protein>
<evidence type="ECO:0000313" key="5">
    <source>
        <dbReference type="Proteomes" id="UP001151699"/>
    </source>
</evidence>
<dbReference type="Proteomes" id="UP001151699">
    <property type="component" value="Chromosome A"/>
</dbReference>
<keyword evidence="5" id="KW-1185">Reference proteome</keyword>
<evidence type="ECO:0000256" key="2">
    <source>
        <dbReference type="PROSITE-ProRule" id="PRU00176"/>
    </source>
</evidence>
<dbReference type="SUPFAM" id="SSF54928">
    <property type="entry name" value="RNA-binding domain, RBD"/>
    <property type="match status" value="1"/>
</dbReference>
<evidence type="ECO:0000313" key="4">
    <source>
        <dbReference type="EMBL" id="KAJ6649113.1"/>
    </source>
</evidence>
<evidence type="ECO:0000259" key="3">
    <source>
        <dbReference type="PROSITE" id="PS50102"/>
    </source>
</evidence>
<dbReference type="AlphaFoldDB" id="A0A9Q0NF61"/>
<dbReference type="OrthoDB" id="7791702at2759"/>
<gene>
    <name evidence="4" type="primary">vret_1</name>
    <name evidence="4" type="ORF">Bhyg_04346</name>
</gene>
<dbReference type="Gene3D" id="2.30.30.140">
    <property type="match status" value="2"/>
</dbReference>
<dbReference type="GO" id="GO:0005737">
    <property type="term" value="C:cytoplasm"/>
    <property type="evidence" value="ECO:0007669"/>
    <property type="project" value="UniProtKB-ARBA"/>
</dbReference>
<dbReference type="PROSITE" id="PS50102">
    <property type="entry name" value="RRM"/>
    <property type="match status" value="1"/>
</dbReference>
<dbReference type="CDD" id="cd00590">
    <property type="entry name" value="RRM_SF"/>
    <property type="match status" value="1"/>
</dbReference>
<reference evidence="4" key="1">
    <citation type="submission" date="2022-07" db="EMBL/GenBank/DDBJ databases">
        <authorList>
            <person name="Trinca V."/>
            <person name="Uliana J.V.C."/>
            <person name="Torres T.T."/>
            <person name="Ward R.J."/>
            <person name="Monesi N."/>
        </authorList>
    </citation>
    <scope>NUCLEOTIDE SEQUENCE</scope>
    <source>
        <strain evidence="4">HSMRA1968</strain>
        <tissue evidence="4">Whole embryos</tissue>
    </source>
</reference>
<sequence>MVIASEQAVPQDEVNIMEKHYVDENTNRYIRGPGSILPDEQQPAALVKTSNETKKMFGIHLSNVSEKLTETGVKNLCSKYGNVKRVKMGQSYNRNNWANVFFETVGDAENACRNINENSMQMRATFYRTFDKPQPGAEENMDSSPLQKELLVKKMDYQQEEFDLELSKPTSLDSFKPKPLVTGGEFGSEVSMNILLETNEELRDIVNGRVSYRCSSDVNLHKQSEGTEQLEFVYGKGDLSELGKCKNCGNPSLTTCKGCEVFFCSTTCRKQCKSCLCVFSDQMRMSNSFSRGRGRAFEKMHPSPSSSYESDTVSIAARKLRQRQPILKYAADPCDIPSGKKLVTITTVVNHRTVFLRSMDPKDSERYYKYLNDVVEYSKTAMPLDRIPNKEDIVLALFEDVYYRALVLRVENEEALVAFLEFGNVEKARICDLKELSKDLACVNRFTFKATLSDVIDELKTDKSLTYLYNLMKKCVKLKFIQKGDASSLGAVPCELVITAWNQNLSAKINEINNILPYETVYANDLPMEPLDLKSQKVIVLDNTFASLTFVAIAKPERMTKIFLMHQRIQEYCKSNYDGEYFPTNENEICLGKVDDQWYRVKLGKSFCDGNPVMCLIDFQVYCKIHITKMRQMPEEFKFAPFSLFAQVGGVDSESELSLAGMFPILSEVAVVKVKLEDPESPTIFLENLDVAETNNTTPSMKRRQHLLKRILKSS</sequence>
<keyword evidence="1 2" id="KW-0694">RNA-binding</keyword>
<dbReference type="InterPro" id="IPR035979">
    <property type="entry name" value="RBD_domain_sf"/>
</dbReference>
<evidence type="ECO:0000256" key="1">
    <source>
        <dbReference type="ARBA" id="ARBA00022884"/>
    </source>
</evidence>
<dbReference type="Gene3D" id="2.40.50.90">
    <property type="match status" value="1"/>
</dbReference>
<organism evidence="4 5">
    <name type="scientific">Pseudolycoriella hygida</name>
    <dbReference type="NCBI Taxonomy" id="35572"/>
    <lineage>
        <taxon>Eukaryota</taxon>
        <taxon>Metazoa</taxon>
        <taxon>Ecdysozoa</taxon>
        <taxon>Arthropoda</taxon>
        <taxon>Hexapoda</taxon>
        <taxon>Insecta</taxon>
        <taxon>Pterygota</taxon>
        <taxon>Neoptera</taxon>
        <taxon>Endopterygota</taxon>
        <taxon>Diptera</taxon>
        <taxon>Nematocera</taxon>
        <taxon>Sciaroidea</taxon>
        <taxon>Sciaridae</taxon>
        <taxon>Pseudolycoriella</taxon>
    </lineage>
</organism>
<dbReference type="InterPro" id="IPR012677">
    <property type="entry name" value="Nucleotide-bd_a/b_plait_sf"/>
</dbReference>